<dbReference type="PANTHER" id="PTHR34145">
    <property type="entry name" value="OS02G0105600 PROTEIN"/>
    <property type="match status" value="1"/>
</dbReference>
<dbReference type="SUPFAM" id="SSF52047">
    <property type="entry name" value="RNI-like"/>
    <property type="match status" value="1"/>
</dbReference>
<dbReference type="AlphaFoldDB" id="A0A9R1BUA8"/>
<reference evidence="3 4" key="1">
    <citation type="submission" date="2017-09" db="EMBL/GenBank/DDBJ databases">
        <authorList>
            <consortium name="International Durum Wheat Genome Sequencing Consortium (IDWGSC)"/>
            <person name="Milanesi L."/>
        </authorList>
    </citation>
    <scope>NUCLEOTIDE SEQUENCE [LARGE SCALE GENOMIC DNA]</scope>
    <source>
        <strain evidence="4">cv. Svevo</strain>
    </source>
</reference>
<dbReference type="SMART" id="SM00256">
    <property type="entry name" value="FBOX"/>
    <property type="match status" value="1"/>
</dbReference>
<dbReference type="Gramene" id="TRITD7Av1G270490.1">
    <property type="protein sequence ID" value="TRITD7Av1G270490.1"/>
    <property type="gene ID" value="TRITD7Av1G270490"/>
</dbReference>
<evidence type="ECO:0000313" key="3">
    <source>
        <dbReference type="EMBL" id="VAI81329.1"/>
    </source>
</evidence>
<dbReference type="Pfam" id="PF23622">
    <property type="entry name" value="LRR_At1g61320_AtMIF1"/>
    <property type="match status" value="1"/>
</dbReference>
<accession>A0A9R1BUA8</accession>
<feature type="region of interest" description="Disordered" evidence="1">
    <location>
        <begin position="1"/>
        <end position="23"/>
    </location>
</feature>
<dbReference type="SUPFAM" id="SSF81383">
    <property type="entry name" value="F-box domain"/>
    <property type="match status" value="1"/>
</dbReference>
<name>A0A9R1BUA8_TRITD</name>
<dbReference type="Pfam" id="PF00646">
    <property type="entry name" value="F-box"/>
    <property type="match status" value="1"/>
</dbReference>
<dbReference type="InterPro" id="IPR001810">
    <property type="entry name" value="F-box_dom"/>
</dbReference>
<evidence type="ECO:0000256" key="1">
    <source>
        <dbReference type="SAM" id="MobiDB-lite"/>
    </source>
</evidence>
<dbReference type="OMA" id="DLTHFEY"/>
<proteinExistence type="predicted"/>
<gene>
    <name evidence="3" type="ORF">TRITD_7Av1G270490</name>
</gene>
<feature type="domain" description="F-box" evidence="2">
    <location>
        <begin position="27"/>
        <end position="63"/>
    </location>
</feature>
<evidence type="ECO:0000313" key="4">
    <source>
        <dbReference type="Proteomes" id="UP000324705"/>
    </source>
</evidence>
<dbReference type="PANTHER" id="PTHR34145:SF46">
    <property type="entry name" value="OS06G0716467 PROTEIN"/>
    <property type="match status" value="1"/>
</dbReference>
<dbReference type="InterPro" id="IPR036047">
    <property type="entry name" value="F-box-like_dom_sf"/>
</dbReference>
<protein>
    <recommendedName>
        <fullName evidence="2">F-box domain-containing protein</fullName>
    </recommendedName>
</protein>
<dbReference type="InterPro" id="IPR053772">
    <property type="entry name" value="At1g61320/At1g61330-like"/>
</dbReference>
<keyword evidence="4" id="KW-1185">Reference proteome</keyword>
<feature type="compositionally biased region" description="Basic and acidic residues" evidence="1">
    <location>
        <begin position="10"/>
        <end position="19"/>
    </location>
</feature>
<dbReference type="EMBL" id="LT934123">
    <property type="protein sequence ID" value="VAI81329.1"/>
    <property type="molecule type" value="Genomic_DNA"/>
</dbReference>
<sequence length="491" mass="55392">MEEAATGKLRRSDHYHRVTDTPSLPPPFRMEDLPIEIQPVIMSLLPLKEAVRASIVSKGWRMLWRFHSNLCFDSRNDMDSDTDDEFTHRDSTKIKQAKFIETVNCVIQHHSGLGINKFSIRCGLHKEDSEHLNRWVSFAASSKAKIIDFNLKIIDCPFDIVHHFPLEVLDAQGSSFVQSLFLVEVAISPHSGIRGFIVLRRLVLKYVEIFGDFPGFLANLLALEDLEMIKCSGVTTLSIPRQVDKLKHLLVDIMDVEMVEFHAGDLTHFEYQGPVIPIVHHGCSKLEKATIMFEGSKGLSHVFNDVPIILGVNTLSVQAHVLAYEQLEKVAPRPHGMFMHSRHMTCGLTIISSVPKADNGVLQLACCLNLTPQLETLHLDMTYSHCNVSVPDDFVEEEGPHMHRHDHLRSVGISGFRCYTAQTALAYCLLENACVLEHMRLQPWIVTWICPNPGMENIGVEGRFLLGVREWARLTSEHFGKAITVLDAPSE</sequence>
<evidence type="ECO:0000259" key="2">
    <source>
        <dbReference type="PROSITE" id="PS50181"/>
    </source>
</evidence>
<dbReference type="InterPro" id="IPR055357">
    <property type="entry name" value="LRR_At1g61320_AtMIF1"/>
</dbReference>
<dbReference type="Proteomes" id="UP000324705">
    <property type="component" value="Chromosome 7A"/>
</dbReference>
<dbReference type="PROSITE" id="PS50181">
    <property type="entry name" value="FBOX"/>
    <property type="match status" value="1"/>
</dbReference>
<organism evidence="3 4">
    <name type="scientific">Triticum turgidum subsp. durum</name>
    <name type="common">Durum wheat</name>
    <name type="synonym">Triticum durum</name>
    <dbReference type="NCBI Taxonomy" id="4567"/>
    <lineage>
        <taxon>Eukaryota</taxon>
        <taxon>Viridiplantae</taxon>
        <taxon>Streptophyta</taxon>
        <taxon>Embryophyta</taxon>
        <taxon>Tracheophyta</taxon>
        <taxon>Spermatophyta</taxon>
        <taxon>Magnoliopsida</taxon>
        <taxon>Liliopsida</taxon>
        <taxon>Poales</taxon>
        <taxon>Poaceae</taxon>
        <taxon>BOP clade</taxon>
        <taxon>Pooideae</taxon>
        <taxon>Triticodae</taxon>
        <taxon>Triticeae</taxon>
        <taxon>Triticinae</taxon>
        <taxon>Triticum</taxon>
    </lineage>
</organism>